<dbReference type="RefSeq" id="WP_163653288.1">
    <property type="nucleotide sequence ID" value="NZ_JAAGRN010000004.1"/>
</dbReference>
<name>A0A6B2R1T9_9BURK</name>
<feature type="domain" description="Transglycosylase SLT" evidence="2">
    <location>
        <begin position="192"/>
        <end position="271"/>
    </location>
</feature>
<feature type="transmembrane region" description="Helical" evidence="1">
    <location>
        <begin position="29"/>
        <end position="49"/>
    </location>
</feature>
<dbReference type="Gene3D" id="1.10.530.10">
    <property type="match status" value="1"/>
</dbReference>
<dbReference type="SUPFAM" id="SSF53955">
    <property type="entry name" value="Lysozyme-like"/>
    <property type="match status" value="1"/>
</dbReference>
<reference evidence="3" key="1">
    <citation type="submission" date="2020-02" db="EMBL/GenBank/DDBJ databases">
        <authorList>
            <person name="Chen W.-M."/>
        </authorList>
    </citation>
    <scope>NUCLEOTIDE SEQUENCE</scope>
    <source>
        <strain evidence="3">NBD-18</strain>
    </source>
</reference>
<organism evidence="3">
    <name type="scientific">Sheuella amnicola</name>
    <dbReference type="NCBI Taxonomy" id="2707330"/>
    <lineage>
        <taxon>Bacteria</taxon>
        <taxon>Pseudomonadati</taxon>
        <taxon>Pseudomonadota</taxon>
        <taxon>Betaproteobacteria</taxon>
        <taxon>Burkholderiales</taxon>
        <taxon>Alcaligenaceae</taxon>
        <taxon>Sheuella</taxon>
    </lineage>
</organism>
<dbReference type="AlphaFoldDB" id="A0A6B2R1T9"/>
<accession>A0A6B2R1T9</accession>
<evidence type="ECO:0000256" key="1">
    <source>
        <dbReference type="SAM" id="Phobius"/>
    </source>
</evidence>
<keyword evidence="1" id="KW-0472">Membrane</keyword>
<evidence type="ECO:0000259" key="2">
    <source>
        <dbReference type="Pfam" id="PF01464"/>
    </source>
</evidence>
<protein>
    <submittedName>
        <fullName evidence="3">Transglycosylase SLT domain-containing protein</fullName>
    </submittedName>
</protein>
<comment type="caution">
    <text evidence="3">The sequence shown here is derived from an EMBL/GenBank/DDBJ whole genome shotgun (WGS) entry which is preliminary data.</text>
</comment>
<keyword evidence="1" id="KW-1133">Transmembrane helix</keyword>
<dbReference type="InterPro" id="IPR023346">
    <property type="entry name" value="Lysozyme-like_dom_sf"/>
</dbReference>
<sequence>MPLTTATTLSRHLASGLYRNMSEFVRTSAIYLGIAVLVATVMVFGMPGLRAQALQMHSALMYALAPDTFGPPPSALNAGPIGPLVGAISLDSIPESMLPPTGELQISPVRSPASQLAAPASPDSEISPKTTALAKAAEPADFKAAKTPAQALESMGVSRAQQEALIKYISRKYLVANDAAAMMIDTAFVVGSEFKIDPLLLLSVMATESRFNPYAGNQSGGPTGLMQVMLSVHRDKFAKYGRADAMAFNPVANVRVGATILSECVKQRGSISGGLLCYCGASSPSTDGGYTEKVLSERRRMALAASIALKD</sequence>
<dbReference type="InterPro" id="IPR008258">
    <property type="entry name" value="Transglycosylase_SLT_dom_1"/>
</dbReference>
<gene>
    <name evidence="3" type="ORF">G3I67_06970</name>
</gene>
<evidence type="ECO:0000313" key="3">
    <source>
        <dbReference type="EMBL" id="NDY82967.1"/>
    </source>
</evidence>
<keyword evidence="1" id="KW-0812">Transmembrane</keyword>
<dbReference type="EMBL" id="JAAGRN010000004">
    <property type="protein sequence ID" value="NDY82967.1"/>
    <property type="molecule type" value="Genomic_DNA"/>
</dbReference>
<dbReference type="Pfam" id="PF01464">
    <property type="entry name" value="SLT"/>
    <property type="match status" value="1"/>
</dbReference>
<proteinExistence type="predicted"/>